<reference evidence="3 4" key="1">
    <citation type="submission" date="2022-08" db="EMBL/GenBank/DDBJ databases">
        <title>Proteogenomics of the novel Dehalobacterium formicoaceticum strain EZ94 highlights a key role of methyltransferases during anaerobic dichloromethane degradation.</title>
        <authorList>
            <person name="Wasmund K."/>
        </authorList>
    </citation>
    <scope>NUCLEOTIDE SEQUENCE [LARGE SCALE GENOMIC DNA]</scope>
    <source>
        <strain evidence="3 4">EZ94</strain>
    </source>
</reference>
<sequence>MNHEYLFEVQGYELDSFGHVNNAVYLNYLEAARWKFVQETKWLDYLEKEKMFTAVIETNIRYLREMKLFDQGIVASLWQYDGNYLIVRQNIYLVPTRKKMVRAQVKMVLVSEERIIHELPSFMKDEMDQRATR</sequence>
<dbReference type="PANTHER" id="PTHR31793">
    <property type="entry name" value="4-HYDROXYBENZOYL-COA THIOESTERASE FAMILY MEMBER"/>
    <property type="match status" value="1"/>
</dbReference>
<protein>
    <submittedName>
        <fullName evidence="3">Acyl-CoA thioesterase</fullName>
    </submittedName>
</protein>
<comment type="caution">
    <text evidence="3">The sequence shown here is derived from an EMBL/GenBank/DDBJ whole genome shotgun (WGS) entry which is preliminary data.</text>
</comment>
<evidence type="ECO:0000256" key="2">
    <source>
        <dbReference type="ARBA" id="ARBA00022801"/>
    </source>
</evidence>
<keyword evidence="4" id="KW-1185">Reference proteome</keyword>
<evidence type="ECO:0000313" key="3">
    <source>
        <dbReference type="EMBL" id="MCR6544163.1"/>
    </source>
</evidence>
<comment type="similarity">
    <text evidence="1">Belongs to the 4-hydroxybenzoyl-CoA thioesterase family.</text>
</comment>
<dbReference type="Gene3D" id="3.10.129.10">
    <property type="entry name" value="Hotdog Thioesterase"/>
    <property type="match status" value="1"/>
</dbReference>
<dbReference type="CDD" id="cd00586">
    <property type="entry name" value="4HBT"/>
    <property type="match status" value="1"/>
</dbReference>
<dbReference type="Proteomes" id="UP001524944">
    <property type="component" value="Unassembled WGS sequence"/>
</dbReference>
<keyword evidence="2" id="KW-0378">Hydrolase</keyword>
<organism evidence="3 4">
    <name type="scientific">Dehalobacterium formicoaceticum</name>
    <dbReference type="NCBI Taxonomy" id="51515"/>
    <lineage>
        <taxon>Bacteria</taxon>
        <taxon>Bacillati</taxon>
        <taxon>Bacillota</taxon>
        <taxon>Clostridia</taxon>
        <taxon>Eubacteriales</taxon>
        <taxon>Peptococcaceae</taxon>
        <taxon>Dehalobacterium</taxon>
    </lineage>
</organism>
<dbReference type="InterPro" id="IPR029069">
    <property type="entry name" value="HotDog_dom_sf"/>
</dbReference>
<accession>A0ABT1Y0R8</accession>
<dbReference type="RefSeq" id="WP_089609660.1">
    <property type="nucleotide sequence ID" value="NZ_CP022121.1"/>
</dbReference>
<dbReference type="Pfam" id="PF13279">
    <property type="entry name" value="4HBT_2"/>
    <property type="match status" value="1"/>
</dbReference>
<dbReference type="EMBL" id="JANPWE010000001">
    <property type="protein sequence ID" value="MCR6544163.1"/>
    <property type="molecule type" value="Genomic_DNA"/>
</dbReference>
<dbReference type="SUPFAM" id="SSF54637">
    <property type="entry name" value="Thioesterase/thiol ester dehydrase-isomerase"/>
    <property type="match status" value="1"/>
</dbReference>
<dbReference type="InterPro" id="IPR050563">
    <property type="entry name" value="4-hydroxybenzoyl-CoA_TE"/>
</dbReference>
<dbReference type="PANTHER" id="PTHR31793:SF27">
    <property type="entry name" value="NOVEL THIOESTERASE SUPERFAMILY DOMAIN AND SAPOSIN A-TYPE DOMAIN CONTAINING PROTEIN (0610012H03RIK)"/>
    <property type="match status" value="1"/>
</dbReference>
<proteinExistence type="inferred from homology"/>
<evidence type="ECO:0000313" key="4">
    <source>
        <dbReference type="Proteomes" id="UP001524944"/>
    </source>
</evidence>
<evidence type="ECO:0000256" key="1">
    <source>
        <dbReference type="ARBA" id="ARBA00005953"/>
    </source>
</evidence>
<name>A0ABT1Y0R8_9FIRM</name>
<gene>
    <name evidence="3" type="ORF">NVS47_01320</name>
</gene>